<keyword evidence="4 7" id="KW-0812">Transmembrane</keyword>
<dbReference type="OrthoDB" id="9785347at2"/>
<dbReference type="CDD" id="cd06261">
    <property type="entry name" value="TM_PBP2"/>
    <property type="match status" value="1"/>
</dbReference>
<proteinExistence type="inferred from homology"/>
<evidence type="ECO:0000256" key="7">
    <source>
        <dbReference type="RuleBase" id="RU363032"/>
    </source>
</evidence>
<dbReference type="EMBL" id="BIFR01000002">
    <property type="protein sequence ID" value="GCE14713.1"/>
    <property type="molecule type" value="Genomic_DNA"/>
</dbReference>
<dbReference type="PANTHER" id="PTHR30193:SF37">
    <property type="entry name" value="INNER MEMBRANE ABC TRANSPORTER PERMEASE PROTEIN YCJO"/>
    <property type="match status" value="1"/>
</dbReference>
<keyword evidence="5 7" id="KW-1133">Transmembrane helix</keyword>
<evidence type="ECO:0000256" key="4">
    <source>
        <dbReference type="ARBA" id="ARBA00022692"/>
    </source>
</evidence>
<dbReference type="AlphaFoldDB" id="A0A402A6E4"/>
<reference evidence="10" key="1">
    <citation type="submission" date="2018-12" db="EMBL/GenBank/DDBJ databases">
        <title>Tengunoibacter tsumagoiensis gen. nov., sp. nov., Dictyobacter kobayashii sp. nov., D. alpinus sp. nov., and D. joshuensis sp. nov. and description of Dictyobacteraceae fam. nov. within the order Ktedonobacterales isolated from Tengu-no-mugimeshi.</title>
        <authorList>
            <person name="Wang C.M."/>
            <person name="Zheng Y."/>
            <person name="Sakai Y."/>
            <person name="Toyoda A."/>
            <person name="Minakuchi Y."/>
            <person name="Abe K."/>
            <person name="Yokota A."/>
            <person name="Yabe S."/>
        </authorList>
    </citation>
    <scope>NUCLEOTIDE SEQUENCE [LARGE SCALE GENOMIC DNA]</scope>
    <source>
        <strain evidence="10">Uno3</strain>
    </source>
</reference>
<feature type="transmembrane region" description="Helical" evidence="7">
    <location>
        <begin position="127"/>
        <end position="147"/>
    </location>
</feature>
<dbReference type="GO" id="GO:0055085">
    <property type="term" value="P:transmembrane transport"/>
    <property type="evidence" value="ECO:0007669"/>
    <property type="project" value="InterPro"/>
</dbReference>
<keyword evidence="2 7" id="KW-0813">Transport</keyword>
<gene>
    <name evidence="9" type="ORF">KTT_45720</name>
</gene>
<evidence type="ECO:0000259" key="8">
    <source>
        <dbReference type="PROSITE" id="PS50928"/>
    </source>
</evidence>
<name>A0A402A6E4_9CHLR</name>
<dbReference type="InterPro" id="IPR000515">
    <property type="entry name" value="MetI-like"/>
</dbReference>
<feature type="transmembrane region" description="Helical" evidence="7">
    <location>
        <begin position="94"/>
        <end position="115"/>
    </location>
</feature>
<comment type="caution">
    <text evidence="9">The sequence shown here is derived from an EMBL/GenBank/DDBJ whole genome shotgun (WGS) entry which is preliminary data.</text>
</comment>
<feature type="domain" description="ABC transmembrane type-1" evidence="8">
    <location>
        <begin position="90"/>
        <end position="304"/>
    </location>
</feature>
<dbReference type="RefSeq" id="WP_126582253.1">
    <property type="nucleotide sequence ID" value="NZ_BIFR01000002.1"/>
</dbReference>
<organism evidence="9 10">
    <name type="scientific">Tengunoibacter tsumagoiensis</name>
    <dbReference type="NCBI Taxonomy" id="2014871"/>
    <lineage>
        <taxon>Bacteria</taxon>
        <taxon>Bacillati</taxon>
        <taxon>Chloroflexota</taxon>
        <taxon>Ktedonobacteria</taxon>
        <taxon>Ktedonobacterales</taxon>
        <taxon>Dictyobacteraceae</taxon>
        <taxon>Tengunoibacter</taxon>
    </lineage>
</organism>
<evidence type="ECO:0000313" key="9">
    <source>
        <dbReference type="EMBL" id="GCE14713.1"/>
    </source>
</evidence>
<comment type="similarity">
    <text evidence="7">Belongs to the binding-protein-dependent transport system permease family.</text>
</comment>
<evidence type="ECO:0000256" key="5">
    <source>
        <dbReference type="ARBA" id="ARBA00022989"/>
    </source>
</evidence>
<dbReference type="GO" id="GO:0005886">
    <property type="term" value="C:plasma membrane"/>
    <property type="evidence" value="ECO:0007669"/>
    <property type="project" value="UniProtKB-SubCell"/>
</dbReference>
<sequence length="314" mass="34930">MDSTLLSPQREVLAHSPVPAQRRRPRRSRHLPLYLSIAPFYLLFLVFGLTPVLFSLYLAFQKWDGISSMRYIGFNNFSYLLTDTHFWQAIGNTILIWLMATIPTLGLALISAFLLNTSIRHTTLYKLAFFLPHVTSVVAIAIIFSTLFGNQFGLLNALITALGGGRIPWLLNPLGIKFAIACMIIWRATGYNAIIYLAGLQSIPKVLYEAARIDGAHSLQIFKNITLPLLRPIILFTVITSTISGLQVFTEPQVLVGPNGGPGASGMTMVLYLYQQAFSRDRFGYGSAVGWGMFVIIVAFSILNWKIVQRAGTR</sequence>
<dbReference type="SUPFAM" id="SSF161098">
    <property type="entry name" value="MetI-like"/>
    <property type="match status" value="1"/>
</dbReference>
<evidence type="ECO:0000256" key="6">
    <source>
        <dbReference type="ARBA" id="ARBA00023136"/>
    </source>
</evidence>
<dbReference type="Pfam" id="PF00528">
    <property type="entry name" value="BPD_transp_1"/>
    <property type="match status" value="1"/>
</dbReference>
<feature type="transmembrane region" description="Helical" evidence="7">
    <location>
        <begin position="31"/>
        <end position="60"/>
    </location>
</feature>
<feature type="transmembrane region" description="Helical" evidence="7">
    <location>
        <begin position="229"/>
        <end position="249"/>
    </location>
</feature>
<keyword evidence="6 7" id="KW-0472">Membrane</keyword>
<dbReference type="Gene3D" id="1.10.3720.10">
    <property type="entry name" value="MetI-like"/>
    <property type="match status" value="1"/>
</dbReference>
<evidence type="ECO:0000256" key="2">
    <source>
        <dbReference type="ARBA" id="ARBA00022448"/>
    </source>
</evidence>
<keyword evidence="10" id="KW-1185">Reference proteome</keyword>
<dbReference type="PROSITE" id="PS50928">
    <property type="entry name" value="ABC_TM1"/>
    <property type="match status" value="1"/>
</dbReference>
<accession>A0A402A6E4</accession>
<evidence type="ECO:0000256" key="3">
    <source>
        <dbReference type="ARBA" id="ARBA00022475"/>
    </source>
</evidence>
<dbReference type="InterPro" id="IPR051393">
    <property type="entry name" value="ABC_transporter_permease"/>
</dbReference>
<feature type="transmembrane region" description="Helical" evidence="7">
    <location>
        <begin position="167"/>
        <end position="186"/>
    </location>
</feature>
<protein>
    <submittedName>
        <fullName evidence="9">Cytochrome c biogenesis protein</fullName>
    </submittedName>
</protein>
<evidence type="ECO:0000313" key="10">
    <source>
        <dbReference type="Proteomes" id="UP000287352"/>
    </source>
</evidence>
<feature type="transmembrane region" description="Helical" evidence="7">
    <location>
        <begin position="283"/>
        <end position="305"/>
    </location>
</feature>
<keyword evidence="3" id="KW-1003">Cell membrane</keyword>
<dbReference type="Proteomes" id="UP000287352">
    <property type="component" value="Unassembled WGS sequence"/>
</dbReference>
<comment type="subcellular location">
    <subcellularLocation>
        <location evidence="1 7">Cell membrane</location>
        <topology evidence="1 7">Multi-pass membrane protein</topology>
    </subcellularLocation>
</comment>
<evidence type="ECO:0000256" key="1">
    <source>
        <dbReference type="ARBA" id="ARBA00004651"/>
    </source>
</evidence>
<dbReference type="PANTHER" id="PTHR30193">
    <property type="entry name" value="ABC TRANSPORTER PERMEASE PROTEIN"/>
    <property type="match status" value="1"/>
</dbReference>
<dbReference type="InterPro" id="IPR035906">
    <property type="entry name" value="MetI-like_sf"/>
</dbReference>